<feature type="modified residue" description="4-aspartylphosphate" evidence="5">
    <location>
        <position position="602"/>
    </location>
</feature>
<keyword evidence="3 5" id="KW-0597">Phosphoprotein</keyword>
<sequence length="676" mass="75576">MSREQLQAALAEARREIARLKNELAGHLQAAENLRTSEETFRLLVENTNDLVVKVDPEGRFQFVSPSYCALFGKTEEQLLNERFMPLVHEEDRESTRKAMEDLYQPPYSVYLEQRALTKNGWRWLAWSDKAIVDEQGEVRAIVGVGRDITERKLLEESEWQTRRLLRNVLDTVPVRVFWKDLEGRYLGCNLPFAQDAGLESPEQIIGKCDYDLSWIDQAELYRTDDRQVMESGIAKLAYEEPQTTPAGNRIWLRTSKVPLRDAAGKIFGVLGTYEDITDHKRDQQRLIAAKEQADAANRAKSEFLANMSHEIRTPLNGIMGTLYYLQTTSLNSDQKQFIDMAMTSAGRLTRLLADILDISRIEAGKLEIIDGEFDLQGLSDGVAELFAVTARAKGIALNCALHPGTPQFLRGDEARLRQILFNLVGNALKFTDRGRVDLEISPLEPCRRGQWRLLFEVSDTGIGIPEERLHTLFEPFSQGGFDPLRNDQGVGLGLSIVRRIVDLMGGTLALESRLGQGTRVGVELPFKAIPALEPLHESRQAVDSGDDGQSLNLLLAEDNPVNRLALQRLLEGAGHNVVPAENGRRVLELLATQDFDCILMDVQMPIMNGVEATHAIRAATHLGEKRAVPIIALTAYAMVGDRERLLSAGMNAYLAKPVDFQELKNVLAAVVTGTR</sequence>
<dbReference type="InterPro" id="IPR000014">
    <property type="entry name" value="PAS"/>
</dbReference>
<dbReference type="SMART" id="SM00387">
    <property type="entry name" value="HATPase_c"/>
    <property type="match status" value="1"/>
</dbReference>
<dbReference type="SMART" id="SM00388">
    <property type="entry name" value="HisKA"/>
    <property type="match status" value="1"/>
</dbReference>
<dbReference type="Pfam" id="PF00072">
    <property type="entry name" value="Response_reg"/>
    <property type="match status" value="1"/>
</dbReference>
<dbReference type="Proteomes" id="UP001060414">
    <property type="component" value="Chromosome"/>
</dbReference>
<dbReference type="InterPro" id="IPR000700">
    <property type="entry name" value="PAS-assoc_C"/>
</dbReference>
<dbReference type="NCBIfam" id="TIGR00229">
    <property type="entry name" value="sensory_box"/>
    <property type="match status" value="2"/>
</dbReference>
<proteinExistence type="predicted"/>
<keyword evidence="4" id="KW-0902">Two-component regulatory system</keyword>
<organism evidence="11 12">
    <name type="scientific">Geoalkalibacter halelectricus</name>
    <dbReference type="NCBI Taxonomy" id="2847045"/>
    <lineage>
        <taxon>Bacteria</taxon>
        <taxon>Pseudomonadati</taxon>
        <taxon>Thermodesulfobacteriota</taxon>
        <taxon>Desulfuromonadia</taxon>
        <taxon>Desulfuromonadales</taxon>
        <taxon>Geoalkalibacteraceae</taxon>
        <taxon>Geoalkalibacter</taxon>
    </lineage>
</organism>
<dbReference type="EMBL" id="CP092109">
    <property type="protein sequence ID" value="UWZ80122.1"/>
    <property type="molecule type" value="Genomic_DNA"/>
</dbReference>
<dbReference type="Pfam" id="PF08448">
    <property type="entry name" value="PAS_4"/>
    <property type="match status" value="2"/>
</dbReference>
<gene>
    <name evidence="11" type="ORF">L9S41_01700</name>
</gene>
<reference evidence="11" key="1">
    <citation type="journal article" date="2022" name="Environ. Microbiol.">
        <title>Geoalkalibacter halelectricus SAP #1 sp. nov. possessing extracellular electron transfer and mineral#reducing capabilities from a haloalkaline environment.</title>
        <authorList>
            <person name="Yadav S."/>
            <person name="Singh R."/>
            <person name="Sundharam S.S."/>
            <person name="Chaudhary S."/>
            <person name="Krishnamurthi S."/>
            <person name="Patil S.A."/>
        </authorList>
    </citation>
    <scope>NUCLEOTIDE SEQUENCE</scope>
    <source>
        <strain evidence="11">SAP-1</strain>
    </source>
</reference>
<feature type="domain" description="PAC" evidence="10">
    <location>
        <begin position="237"/>
        <end position="289"/>
    </location>
</feature>
<feature type="domain" description="PAC" evidence="10">
    <location>
        <begin position="106"/>
        <end position="161"/>
    </location>
</feature>
<evidence type="ECO:0000313" key="12">
    <source>
        <dbReference type="Proteomes" id="UP001060414"/>
    </source>
</evidence>
<dbReference type="InterPro" id="IPR003661">
    <property type="entry name" value="HisK_dim/P_dom"/>
</dbReference>
<dbReference type="InterPro" id="IPR001789">
    <property type="entry name" value="Sig_transdc_resp-reg_receiver"/>
</dbReference>
<evidence type="ECO:0000256" key="2">
    <source>
        <dbReference type="ARBA" id="ARBA00012438"/>
    </source>
</evidence>
<dbReference type="Pfam" id="PF02518">
    <property type="entry name" value="HATPase_c"/>
    <property type="match status" value="1"/>
</dbReference>
<dbReference type="PROSITE" id="PS50112">
    <property type="entry name" value="PAS"/>
    <property type="match status" value="1"/>
</dbReference>
<dbReference type="InterPro" id="IPR035965">
    <property type="entry name" value="PAS-like_dom_sf"/>
</dbReference>
<dbReference type="PROSITE" id="PS50110">
    <property type="entry name" value="RESPONSE_REGULATORY"/>
    <property type="match status" value="1"/>
</dbReference>
<dbReference type="InterPro" id="IPR036097">
    <property type="entry name" value="HisK_dim/P_sf"/>
</dbReference>
<dbReference type="InterPro" id="IPR003594">
    <property type="entry name" value="HATPase_dom"/>
</dbReference>
<dbReference type="InterPro" id="IPR001610">
    <property type="entry name" value="PAC"/>
</dbReference>
<dbReference type="PANTHER" id="PTHR45339">
    <property type="entry name" value="HYBRID SIGNAL TRANSDUCTION HISTIDINE KINASE J"/>
    <property type="match status" value="1"/>
</dbReference>
<evidence type="ECO:0000259" key="9">
    <source>
        <dbReference type="PROSITE" id="PS50112"/>
    </source>
</evidence>
<evidence type="ECO:0000256" key="3">
    <source>
        <dbReference type="ARBA" id="ARBA00022553"/>
    </source>
</evidence>
<comment type="catalytic activity">
    <reaction evidence="1">
        <text>ATP + protein L-histidine = ADP + protein N-phospho-L-histidine.</text>
        <dbReference type="EC" id="2.7.13.3"/>
    </reaction>
</comment>
<evidence type="ECO:0000313" key="11">
    <source>
        <dbReference type="EMBL" id="UWZ80122.1"/>
    </source>
</evidence>
<dbReference type="InterPro" id="IPR005467">
    <property type="entry name" value="His_kinase_dom"/>
</dbReference>
<dbReference type="SMART" id="SM00448">
    <property type="entry name" value="REC"/>
    <property type="match status" value="1"/>
</dbReference>
<evidence type="ECO:0000259" key="10">
    <source>
        <dbReference type="PROSITE" id="PS50113"/>
    </source>
</evidence>
<keyword evidence="6" id="KW-0175">Coiled coil</keyword>
<dbReference type="SUPFAM" id="SSF55785">
    <property type="entry name" value="PYP-like sensor domain (PAS domain)"/>
    <property type="match status" value="2"/>
</dbReference>
<dbReference type="CDD" id="cd17546">
    <property type="entry name" value="REC_hyHK_CKI1_RcsC-like"/>
    <property type="match status" value="1"/>
</dbReference>
<feature type="domain" description="PAS" evidence="9">
    <location>
        <begin position="37"/>
        <end position="107"/>
    </location>
</feature>
<feature type="domain" description="Response regulatory" evidence="8">
    <location>
        <begin position="553"/>
        <end position="672"/>
    </location>
</feature>
<evidence type="ECO:0000256" key="1">
    <source>
        <dbReference type="ARBA" id="ARBA00000085"/>
    </source>
</evidence>
<feature type="domain" description="Histidine kinase" evidence="7">
    <location>
        <begin position="307"/>
        <end position="529"/>
    </location>
</feature>
<keyword evidence="12" id="KW-1185">Reference proteome</keyword>
<feature type="coiled-coil region" evidence="6">
    <location>
        <begin position="3"/>
        <end position="37"/>
    </location>
</feature>
<protein>
    <recommendedName>
        <fullName evidence="2">histidine kinase</fullName>
        <ecNumber evidence="2">2.7.13.3</ecNumber>
    </recommendedName>
</protein>
<dbReference type="InterPro" id="IPR036890">
    <property type="entry name" value="HATPase_C_sf"/>
</dbReference>
<dbReference type="SMART" id="SM00091">
    <property type="entry name" value="PAS"/>
    <property type="match status" value="2"/>
</dbReference>
<dbReference type="Gene3D" id="3.30.565.10">
    <property type="entry name" value="Histidine kinase-like ATPase, C-terminal domain"/>
    <property type="match status" value="1"/>
</dbReference>
<accession>A0ABY5ZQ98</accession>
<dbReference type="RefSeq" id="WP_260748479.1">
    <property type="nucleotide sequence ID" value="NZ_CP092109.1"/>
</dbReference>
<dbReference type="PRINTS" id="PR00344">
    <property type="entry name" value="BCTRLSENSOR"/>
</dbReference>
<dbReference type="CDD" id="cd00130">
    <property type="entry name" value="PAS"/>
    <property type="match status" value="2"/>
</dbReference>
<dbReference type="SUPFAM" id="SSF52172">
    <property type="entry name" value="CheY-like"/>
    <property type="match status" value="1"/>
</dbReference>
<evidence type="ECO:0000256" key="6">
    <source>
        <dbReference type="SAM" id="Coils"/>
    </source>
</evidence>
<dbReference type="EC" id="2.7.13.3" evidence="2"/>
<dbReference type="InterPro" id="IPR011006">
    <property type="entry name" value="CheY-like_superfamily"/>
</dbReference>
<dbReference type="Gene3D" id="3.30.450.20">
    <property type="entry name" value="PAS domain"/>
    <property type="match status" value="2"/>
</dbReference>
<dbReference type="InterPro" id="IPR013656">
    <property type="entry name" value="PAS_4"/>
</dbReference>
<dbReference type="CDD" id="cd16922">
    <property type="entry name" value="HATPase_EvgS-ArcB-TorS-like"/>
    <property type="match status" value="1"/>
</dbReference>
<dbReference type="SMART" id="SM00086">
    <property type="entry name" value="PAC"/>
    <property type="match status" value="2"/>
</dbReference>
<dbReference type="Pfam" id="PF00512">
    <property type="entry name" value="HisKA"/>
    <property type="match status" value="1"/>
</dbReference>
<dbReference type="Gene3D" id="3.40.50.2300">
    <property type="match status" value="1"/>
</dbReference>
<dbReference type="PROSITE" id="PS50113">
    <property type="entry name" value="PAC"/>
    <property type="match status" value="2"/>
</dbReference>
<dbReference type="InterPro" id="IPR004358">
    <property type="entry name" value="Sig_transdc_His_kin-like_C"/>
</dbReference>
<evidence type="ECO:0000259" key="7">
    <source>
        <dbReference type="PROSITE" id="PS50109"/>
    </source>
</evidence>
<evidence type="ECO:0000256" key="5">
    <source>
        <dbReference type="PROSITE-ProRule" id="PRU00169"/>
    </source>
</evidence>
<dbReference type="PROSITE" id="PS50109">
    <property type="entry name" value="HIS_KIN"/>
    <property type="match status" value="1"/>
</dbReference>
<name>A0ABY5ZQ98_9BACT</name>
<dbReference type="CDD" id="cd00082">
    <property type="entry name" value="HisKA"/>
    <property type="match status" value="1"/>
</dbReference>
<dbReference type="PANTHER" id="PTHR45339:SF1">
    <property type="entry name" value="HYBRID SIGNAL TRANSDUCTION HISTIDINE KINASE J"/>
    <property type="match status" value="1"/>
</dbReference>
<dbReference type="SUPFAM" id="SSF55874">
    <property type="entry name" value="ATPase domain of HSP90 chaperone/DNA topoisomerase II/histidine kinase"/>
    <property type="match status" value="1"/>
</dbReference>
<evidence type="ECO:0000256" key="4">
    <source>
        <dbReference type="ARBA" id="ARBA00023012"/>
    </source>
</evidence>
<dbReference type="SUPFAM" id="SSF47384">
    <property type="entry name" value="Homodimeric domain of signal transducing histidine kinase"/>
    <property type="match status" value="1"/>
</dbReference>
<dbReference type="Gene3D" id="1.10.287.130">
    <property type="match status" value="1"/>
</dbReference>
<evidence type="ECO:0000259" key="8">
    <source>
        <dbReference type="PROSITE" id="PS50110"/>
    </source>
</evidence>